<evidence type="ECO:0000313" key="2">
    <source>
        <dbReference type="Proteomes" id="UP000252479"/>
    </source>
</evidence>
<organism evidence="1 2">
    <name type="scientific">Vibrio casei</name>
    <dbReference type="NCBI Taxonomy" id="673372"/>
    <lineage>
        <taxon>Bacteria</taxon>
        <taxon>Pseudomonadati</taxon>
        <taxon>Pseudomonadota</taxon>
        <taxon>Gammaproteobacteria</taxon>
        <taxon>Vibrionales</taxon>
        <taxon>Vibrionaceae</taxon>
        <taxon>Vibrio</taxon>
    </lineage>
</organism>
<name>A0A368LP80_9VIBR</name>
<dbReference type="EMBL" id="QPGL01000001">
    <property type="protein sequence ID" value="RCS73566.1"/>
    <property type="molecule type" value="Genomic_DNA"/>
</dbReference>
<sequence>MSLRLVSHSKILSNIINRKQKFNELSASDMESVIKLASTDIDRQHFFESVLNENTTLLDNDSRKPYWLDNDFEAPDWILNLSESPKHIHWGEVVLSDGNKLTDEIHRPLLNTFKTWILATDDPLVNGGKFSKKITVKMKVTIVVSLINAILINGDKIGLAKNHLFSINHDFIMSIINSLASAGSSEGIYRYSSRVKDFIATHCNTITKKEIDIFKKKYPVVMRDIQPEEMLLGLSIEERLRVCCFLKSNGHYSSNLNMNRKLSFLIYSGKIINPSDVSFNALSELQLIVKNPTEFFAVPVSDDTEEFSDRYISRVLSAFRLILASNSNNDTANISDDAFRDINARTVSLNTKVYSAGRYLSLPASLVFSSIKNAFEFCFDYMDDILDSVYNVLDNAPKENKSLSSVDRINGSSIFERWRNVEILKYIQPALIDLGVECYTLRGSKVGLNFEDLRANKGLIELHSVLMGAIQVLIGAIMARRIGELISLKPVGNLCHSASIVSNSKKFADPNSVEGQSLEYKLIFILKKSGSGGEHDENKVIERPIPRAVAGFIFKLERFNQKIADSEIQKEKMSLFNYVNPQRFKLSKCNVYSYNLASDLFCDYFETDCIEYKGSNRRYYIRTHQLRRFFAMVFFWSKGFDGIDVLRHMLGHTDFAHLYHYITESLSGEVLNGVKATYLAEKVLNDDLEDIDKLRKTIANQFGVNKANILFDTISNVVEDYSDGYDTSPHISKLKKQQEVESKIITLLEIKAITFEPEFFTISTRDGETQDFNLVLRVKELV</sequence>
<protein>
    <submittedName>
        <fullName evidence="1">Uncharacterized protein</fullName>
    </submittedName>
</protein>
<keyword evidence="2" id="KW-1185">Reference proteome</keyword>
<dbReference type="Proteomes" id="UP000252479">
    <property type="component" value="Unassembled WGS sequence"/>
</dbReference>
<evidence type="ECO:0000313" key="1">
    <source>
        <dbReference type="EMBL" id="RCS73566.1"/>
    </source>
</evidence>
<gene>
    <name evidence="1" type="ORF">CIK83_08065</name>
</gene>
<reference evidence="1 2" key="1">
    <citation type="journal article" date="2017" name="Elife">
        <title>Extensive horizontal gene transfer in cheese-associated bacteria.</title>
        <authorList>
            <person name="Bonham K.S."/>
            <person name="Wolfe B.E."/>
            <person name="Dutton R.J."/>
        </authorList>
    </citation>
    <scope>NUCLEOTIDE SEQUENCE [LARGE SCALE GENOMIC DNA]</scope>
    <source>
        <strain evidence="1 2">JB196</strain>
    </source>
</reference>
<dbReference type="RefSeq" id="WP_086960559.1">
    <property type="nucleotide sequence ID" value="NZ_FUKS01000033.1"/>
</dbReference>
<dbReference type="AlphaFoldDB" id="A0A368LP80"/>
<accession>A0A368LP80</accession>
<comment type="caution">
    <text evidence="1">The sequence shown here is derived from an EMBL/GenBank/DDBJ whole genome shotgun (WGS) entry which is preliminary data.</text>
</comment>
<proteinExistence type="predicted"/>
<dbReference type="GeneID" id="303188871"/>